<feature type="transmembrane region" description="Helical" evidence="1">
    <location>
        <begin position="49"/>
        <end position="68"/>
    </location>
</feature>
<keyword evidence="1" id="KW-0472">Membrane</keyword>
<evidence type="ECO:0000313" key="2">
    <source>
        <dbReference type="Proteomes" id="UP000035680"/>
    </source>
</evidence>
<keyword evidence="1" id="KW-1133">Transmembrane helix</keyword>
<reference evidence="3" key="2">
    <citation type="submission" date="2015-08" db="UniProtKB">
        <authorList>
            <consortium name="WormBaseParasite"/>
        </authorList>
    </citation>
    <scope>IDENTIFICATION</scope>
</reference>
<dbReference type="WBParaSite" id="SVE_1648600.1">
    <property type="protein sequence ID" value="SVE_1648600.1"/>
    <property type="gene ID" value="SVE_1648600"/>
</dbReference>
<name>A0A0K0FVW9_STRVS</name>
<protein>
    <submittedName>
        <fullName evidence="3">G_PROTEIN_RECEP_F1_2 domain-containing protein</fullName>
    </submittedName>
</protein>
<dbReference type="AlphaFoldDB" id="A0A0K0FVW9"/>
<accession>A0A0K0FVW9</accession>
<sequence>MGIFIGIKNSIVGIANLIIINPNITIYDPPIYCLIKAISDGYINQSYCLVILARIVLFILMIKCPIYYKNKIERTCTKKALWIYFLVTAILSGYHIIDISLQQYVFTFCNIAQIVYVDKSSSDFIQFVIILVMIFPVQFLVILSVKKMKIETMKKGILSVIWYTNCTFLLTWGVPNFLICLCYLLDARRDISFCLQDLNVLTICISASMELPFNYFKNKEFKKYARKYIKKDIRKSTIGR</sequence>
<evidence type="ECO:0000313" key="3">
    <source>
        <dbReference type="WBParaSite" id="SVE_1648600.1"/>
    </source>
</evidence>
<keyword evidence="1" id="KW-0812">Transmembrane</keyword>
<organism evidence="2 3">
    <name type="scientific">Strongyloides venezuelensis</name>
    <name type="common">Threadworm</name>
    <dbReference type="NCBI Taxonomy" id="75913"/>
    <lineage>
        <taxon>Eukaryota</taxon>
        <taxon>Metazoa</taxon>
        <taxon>Ecdysozoa</taxon>
        <taxon>Nematoda</taxon>
        <taxon>Chromadorea</taxon>
        <taxon>Rhabditida</taxon>
        <taxon>Tylenchina</taxon>
        <taxon>Panagrolaimomorpha</taxon>
        <taxon>Strongyloidoidea</taxon>
        <taxon>Strongyloididae</taxon>
        <taxon>Strongyloides</taxon>
    </lineage>
</organism>
<reference evidence="2" key="1">
    <citation type="submission" date="2014-07" db="EMBL/GenBank/DDBJ databases">
        <authorList>
            <person name="Martin A.A"/>
            <person name="De Silva N."/>
        </authorList>
    </citation>
    <scope>NUCLEOTIDE SEQUENCE</scope>
</reference>
<feature type="transmembrane region" description="Helical" evidence="1">
    <location>
        <begin position="80"/>
        <end position="97"/>
    </location>
</feature>
<dbReference type="Proteomes" id="UP000035680">
    <property type="component" value="Unassembled WGS sequence"/>
</dbReference>
<feature type="transmembrane region" description="Helical" evidence="1">
    <location>
        <begin position="198"/>
        <end position="216"/>
    </location>
</feature>
<feature type="transmembrane region" description="Helical" evidence="1">
    <location>
        <begin position="157"/>
        <end position="186"/>
    </location>
</feature>
<keyword evidence="2" id="KW-1185">Reference proteome</keyword>
<feature type="transmembrane region" description="Helical" evidence="1">
    <location>
        <begin position="124"/>
        <end position="145"/>
    </location>
</feature>
<proteinExistence type="predicted"/>
<evidence type="ECO:0000256" key="1">
    <source>
        <dbReference type="SAM" id="Phobius"/>
    </source>
</evidence>